<dbReference type="SUPFAM" id="SSF46565">
    <property type="entry name" value="Chaperone J-domain"/>
    <property type="match status" value="1"/>
</dbReference>
<feature type="domain" description="J" evidence="2">
    <location>
        <begin position="26"/>
        <end position="92"/>
    </location>
</feature>
<dbReference type="EMBL" id="JAHQIW010007363">
    <property type="protein sequence ID" value="KAJ1373949.1"/>
    <property type="molecule type" value="Genomic_DNA"/>
</dbReference>
<dbReference type="GO" id="GO:0005739">
    <property type="term" value="C:mitochondrion"/>
    <property type="evidence" value="ECO:0007669"/>
    <property type="project" value="TreeGrafter"/>
</dbReference>
<dbReference type="PRINTS" id="PR00625">
    <property type="entry name" value="JDOMAIN"/>
</dbReference>
<dbReference type="FunFam" id="1.10.287.110:FF:000221">
    <property type="entry name" value="Protein CBR-DNJ-18"/>
    <property type="match status" value="1"/>
</dbReference>
<dbReference type="InterPro" id="IPR001623">
    <property type="entry name" value="DnaJ_domain"/>
</dbReference>
<dbReference type="AlphaFoldDB" id="A0AAD5RG93"/>
<reference evidence="3" key="1">
    <citation type="submission" date="2021-06" db="EMBL/GenBank/DDBJ databases">
        <title>Parelaphostrongylus tenuis whole genome reference sequence.</title>
        <authorList>
            <person name="Garwood T.J."/>
            <person name="Larsen P.A."/>
            <person name="Fountain-Jones N.M."/>
            <person name="Garbe J.R."/>
            <person name="Macchietto M.G."/>
            <person name="Kania S.A."/>
            <person name="Gerhold R.W."/>
            <person name="Richards J.E."/>
            <person name="Wolf T.M."/>
        </authorList>
    </citation>
    <scope>NUCLEOTIDE SEQUENCE</scope>
    <source>
        <strain evidence="3">MNPRO001-30</strain>
        <tissue evidence="3">Meninges</tissue>
    </source>
</reference>
<name>A0AAD5RG93_PARTN</name>
<dbReference type="Gene3D" id="1.10.287.110">
    <property type="entry name" value="DnaJ domain"/>
    <property type="match status" value="1"/>
</dbReference>
<organism evidence="3 4">
    <name type="scientific">Parelaphostrongylus tenuis</name>
    <name type="common">Meningeal worm</name>
    <dbReference type="NCBI Taxonomy" id="148309"/>
    <lineage>
        <taxon>Eukaryota</taxon>
        <taxon>Metazoa</taxon>
        <taxon>Ecdysozoa</taxon>
        <taxon>Nematoda</taxon>
        <taxon>Chromadorea</taxon>
        <taxon>Rhabditida</taxon>
        <taxon>Rhabditina</taxon>
        <taxon>Rhabditomorpha</taxon>
        <taxon>Strongyloidea</taxon>
        <taxon>Metastrongylidae</taxon>
        <taxon>Parelaphostrongylus</taxon>
    </lineage>
</organism>
<keyword evidence="4" id="KW-1185">Reference proteome</keyword>
<evidence type="ECO:0000259" key="2">
    <source>
        <dbReference type="PROSITE" id="PS50076"/>
    </source>
</evidence>
<dbReference type="PANTHER" id="PTHR44145:SF4">
    <property type="entry name" value="J DOMAIN-CONTAINING PROTEIN"/>
    <property type="match status" value="1"/>
</dbReference>
<dbReference type="SMART" id="SM00271">
    <property type="entry name" value="DnaJ"/>
    <property type="match status" value="1"/>
</dbReference>
<dbReference type="Proteomes" id="UP001196413">
    <property type="component" value="Unassembled WGS sequence"/>
</dbReference>
<evidence type="ECO:0000256" key="1">
    <source>
        <dbReference type="SAM" id="MobiDB-lite"/>
    </source>
</evidence>
<protein>
    <recommendedName>
        <fullName evidence="2">J domain-containing protein</fullName>
    </recommendedName>
</protein>
<accession>A0AAD5RG93</accession>
<dbReference type="PANTHER" id="PTHR44145">
    <property type="entry name" value="DNAJ HOMOLOG SUBFAMILY A MEMBER 3, MITOCHONDRIAL"/>
    <property type="match status" value="1"/>
</dbReference>
<dbReference type="GO" id="GO:0007005">
    <property type="term" value="P:mitochondrion organization"/>
    <property type="evidence" value="ECO:0007669"/>
    <property type="project" value="TreeGrafter"/>
</dbReference>
<dbReference type="CDD" id="cd06257">
    <property type="entry name" value="DnaJ"/>
    <property type="match status" value="1"/>
</dbReference>
<proteinExistence type="predicted"/>
<feature type="compositionally biased region" description="Basic and acidic residues" evidence="1">
    <location>
        <begin position="171"/>
        <end position="197"/>
    </location>
</feature>
<dbReference type="GO" id="GO:0043066">
    <property type="term" value="P:negative regulation of apoptotic process"/>
    <property type="evidence" value="ECO:0007669"/>
    <property type="project" value="TreeGrafter"/>
</dbReference>
<sequence>MLRGVSIRLAPRSSSHRTFVSKPVVDHYAVLGLEPGATLKEIKAAYYKLSKQYHPDRNRDNKDEAAAKFHQVALAYEVLGSDEKRKLYDLTRIRTSSDLSRSFAPSSSTSGSTKAYTDLDIDYKNFEHFQRQTRRRKHYHSHFEMPEEFYAEFGGKRPVYKSEYEPPQGSIHRDSRARQREEEELMREMQREQEKQQAKYPIPTFEQMLLEKRKKEREETRRQAIGAFILATTGLQFIGYRNFSDSKPQLTLI</sequence>
<comment type="caution">
    <text evidence="3">The sequence shown here is derived from an EMBL/GenBank/DDBJ whole genome shotgun (WGS) entry which is preliminary data.</text>
</comment>
<dbReference type="Pfam" id="PF00226">
    <property type="entry name" value="DnaJ"/>
    <property type="match status" value="1"/>
</dbReference>
<gene>
    <name evidence="3" type="ORF">KIN20_036511</name>
</gene>
<dbReference type="InterPro" id="IPR051938">
    <property type="entry name" value="Apopto_cytoskel_mod"/>
</dbReference>
<evidence type="ECO:0000313" key="4">
    <source>
        <dbReference type="Proteomes" id="UP001196413"/>
    </source>
</evidence>
<feature type="region of interest" description="Disordered" evidence="1">
    <location>
        <begin position="163"/>
        <end position="198"/>
    </location>
</feature>
<dbReference type="InterPro" id="IPR036869">
    <property type="entry name" value="J_dom_sf"/>
</dbReference>
<dbReference type="PROSITE" id="PS50076">
    <property type="entry name" value="DNAJ_2"/>
    <property type="match status" value="1"/>
</dbReference>
<evidence type="ECO:0000313" key="3">
    <source>
        <dbReference type="EMBL" id="KAJ1373949.1"/>
    </source>
</evidence>